<dbReference type="Proteomes" id="UP001179181">
    <property type="component" value="Unassembled WGS sequence"/>
</dbReference>
<keyword evidence="1" id="KW-0255">Endonuclease</keyword>
<keyword evidence="2" id="KW-1185">Reference proteome</keyword>
<comment type="caution">
    <text evidence="1">The sequence shown here is derived from an EMBL/GenBank/DDBJ whole genome shotgun (WGS) entry which is preliminary data.</text>
</comment>
<evidence type="ECO:0000313" key="2">
    <source>
        <dbReference type="Proteomes" id="UP001179181"/>
    </source>
</evidence>
<evidence type="ECO:0000313" key="1">
    <source>
        <dbReference type="EMBL" id="NIJ53449.1"/>
    </source>
</evidence>
<dbReference type="GO" id="GO:0004519">
    <property type="term" value="F:endonuclease activity"/>
    <property type="evidence" value="ECO:0007669"/>
    <property type="project" value="UniProtKB-KW"/>
</dbReference>
<gene>
    <name evidence="1" type="ORF">FHS68_002619</name>
</gene>
<dbReference type="EMBL" id="JAASQJ010000002">
    <property type="protein sequence ID" value="NIJ53449.1"/>
    <property type="molecule type" value="Genomic_DNA"/>
</dbReference>
<proteinExistence type="predicted"/>
<protein>
    <submittedName>
        <fullName evidence="1">mRNA-degrading endonuclease RelE of RelBE toxin-antitoxin system</fullName>
    </submittedName>
</protein>
<keyword evidence="1" id="KW-0378">Hydrolase</keyword>
<reference evidence="1 2" key="1">
    <citation type="submission" date="2020-03" db="EMBL/GenBank/DDBJ databases">
        <title>Genomic Encyclopedia of Type Strains, Phase IV (KMG-IV): sequencing the most valuable type-strain genomes for metagenomic binning, comparative biology and taxonomic classification.</title>
        <authorList>
            <person name="Goeker M."/>
        </authorList>
    </citation>
    <scope>NUCLEOTIDE SEQUENCE [LARGE SCALE GENOMIC DNA]</scope>
    <source>
        <strain evidence="1 2">DSM 102865</strain>
    </source>
</reference>
<sequence length="91" mass="10110">MNFNVSASENFAKEFKRLAKKYPSLPQEVKKLADTLIQDPSQGIPIGRDCYKIRLAIKSKGRGKSGGTRIISCVNFLKESSSTSFDIRQIG</sequence>
<name>A0ABX0UKB8_9BACT</name>
<keyword evidence="1" id="KW-0540">Nuclease</keyword>
<organism evidence="1 2">
    <name type="scientific">Dyadobacter arcticus</name>
    <dbReference type="NCBI Taxonomy" id="1078754"/>
    <lineage>
        <taxon>Bacteria</taxon>
        <taxon>Pseudomonadati</taxon>
        <taxon>Bacteroidota</taxon>
        <taxon>Cytophagia</taxon>
        <taxon>Cytophagales</taxon>
        <taxon>Spirosomataceae</taxon>
        <taxon>Dyadobacter</taxon>
    </lineage>
</organism>
<accession>A0ABX0UKB8</accession>